<keyword evidence="1" id="KW-0472">Membrane</keyword>
<keyword evidence="1" id="KW-0812">Transmembrane</keyword>
<organism evidence="2 3">
    <name type="scientific">Stieleria magnilauensis</name>
    <dbReference type="NCBI Taxonomy" id="2527963"/>
    <lineage>
        <taxon>Bacteria</taxon>
        <taxon>Pseudomonadati</taxon>
        <taxon>Planctomycetota</taxon>
        <taxon>Planctomycetia</taxon>
        <taxon>Pirellulales</taxon>
        <taxon>Pirellulaceae</taxon>
        <taxon>Stieleria</taxon>
    </lineage>
</organism>
<evidence type="ECO:0000313" key="2">
    <source>
        <dbReference type="EMBL" id="QDV85938.1"/>
    </source>
</evidence>
<gene>
    <name evidence="2" type="ORF">TBK1r_49550</name>
</gene>
<evidence type="ECO:0000313" key="3">
    <source>
        <dbReference type="Proteomes" id="UP000318081"/>
    </source>
</evidence>
<name>A0ABX5XV79_9BACT</name>
<keyword evidence="3" id="KW-1185">Reference proteome</keyword>
<reference evidence="2 3" key="1">
    <citation type="submission" date="2019-02" db="EMBL/GenBank/DDBJ databases">
        <title>Deep-cultivation of Planctomycetes and their phenomic and genomic characterization uncovers novel biology.</title>
        <authorList>
            <person name="Wiegand S."/>
            <person name="Jogler M."/>
            <person name="Boedeker C."/>
            <person name="Pinto D."/>
            <person name="Vollmers J."/>
            <person name="Rivas-Marin E."/>
            <person name="Kohn T."/>
            <person name="Peeters S.H."/>
            <person name="Heuer A."/>
            <person name="Rast P."/>
            <person name="Oberbeckmann S."/>
            <person name="Bunk B."/>
            <person name="Jeske O."/>
            <person name="Meyerdierks A."/>
            <person name="Storesund J.E."/>
            <person name="Kallscheuer N."/>
            <person name="Luecker S."/>
            <person name="Lage O.M."/>
            <person name="Pohl T."/>
            <person name="Merkel B.J."/>
            <person name="Hornburger P."/>
            <person name="Mueller R.-W."/>
            <person name="Bruemmer F."/>
            <person name="Labrenz M."/>
            <person name="Spormann A.M."/>
            <person name="Op den Camp H."/>
            <person name="Overmann J."/>
            <person name="Amann R."/>
            <person name="Jetten M.S.M."/>
            <person name="Mascher T."/>
            <person name="Medema M.H."/>
            <person name="Devos D.P."/>
            <person name="Kaster A.-K."/>
            <person name="Ovreas L."/>
            <person name="Rohde M."/>
            <person name="Galperin M.Y."/>
            <person name="Jogler C."/>
        </authorList>
    </citation>
    <scope>NUCLEOTIDE SEQUENCE [LARGE SCALE GENOMIC DNA]</scope>
    <source>
        <strain evidence="2 3">TBK1r</strain>
    </source>
</reference>
<dbReference type="Proteomes" id="UP000318081">
    <property type="component" value="Chromosome"/>
</dbReference>
<proteinExistence type="predicted"/>
<dbReference type="RefSeq" id="WP_145216355.1">
    <property type="nucleotide sequence ID" value="NZ_CP036432.1"/>
</dbReference>
<protein>
    <submittedName>
        <fullName evidence="2">Uncharacterized protein</fullName>
    </submittedName>
</protein>
<dbReference type="EMBL" id="CP036432">
    <property type="protein sequence ID" value="QDV85938.1"/>
    <property type="molecule type" value="Genomic_DNA"/>
</dbReference>
<evidence type="ECO:0000256" key="1">
    <source>
        <dbReference type="SAM" id="Phobius"/>
    </source>
</evidence>
<sequence>MSRIATVGFVMIDGFLSLATILQSSLTLAVVLLSLLGSLGITMLSGAVRSALQPSYFWEDADGARNLIER</sequence>
<keyword evidence="1" id="KW-1133">Transmembrane helix</keyword>
<feature type="transmembrane region" description="Helical" evidence="1">
    <location>
        <begin position="29"/>
        <end position="48"/>
    </location>
</feature>
<accession>A0ABX5XV79</accession>